<dbReference type="OrthoDB" id="975117at2"/>
<name>A0A318UMP6_9SPHI</name>
<dbReference type="PROSITE" id="PS51257">
    <property type="entry name" value="PROKAR_LIPOPROTEIN"/>
    <property type="match status" value="1"/>
</dbReference>
<evidence type="ECO:0000259" key="1">
    <source>
        <dbReference type="Pfam" id="PF14292"/>
    </source>
</evidence>
<dbReference type="AlphaFoldDB" id="A0A318UMP6"/>
<organism evidence="2 3">
    <name type="scientific">Pedobacter nutrimenti</name>
    <dbReference type="NCBI Taxonomy" id="1241337"/>
    <lineage>
        <taxon>Bacteria</taxon>
        <taxon>Pseudomonadati</taxon>
        <taxon>Bacteroidota</taxon>
        <taxon>Sphingobacteriia</taxon>
        <taxon>Sphingobacteriales</taxon>
        <taxon>Sphingobacteriaceae</taxon>
        <taxon>Pedobacter</taxon>
    </lineage>
</organism>
<dbReference type="Gene3D" id="2.60.40.3620">
    <property type="match status" value="2"/>
</dbReference>
<keyword evidence="3" id="KW-1185">Reference proteome</keyword>
<dbReference type="Proteomes" id="UP000248198">
    <property type="component" value="Unassembled WGS sequence"/>
</dbReference>
<proteinExistence type="predicted"/>
<feature type="domain" description="SusE outer membrane protein" evidence="1">
    <location>
        <begin position="34"/>
        <end position="132"/>
    </location>
</feature>
<reference evidence="2 3" key="1">
    <citation type="submission" date="2018-06" db="EMBL/GenBank/DDBJ databases">
        <title>Genomic Encyclopedia of Archaeal and Bacterial Type Strains, Phase II (KMG-II): from individual species to whole genera.</title>
        <authorList>
            <person name="Goeker M."/>
        </authorList>
    </citation>
    <scope>NUCLEOTIDE SEQUENCE [LARGE SCALE GENOMIC DNA]</scope>
    <source>
        <strain evidence="2 3">DSM 27372</strain>
    </source>
</reference>
<evidence type="ECO:0000313" key="3">
    <source>
        <dbReference type="Proteomes" id="UP000248198"/>
    </source>
</evidence>
<dbReference type="GO" id="GO:2001070">
    <property type="term" value="F:starch binding"/>
    <property type="evidence" value="ECO:0007669"/>
    <property type="project" value="InterPro"/>
</dbReference>
<dbReference type="GO" id="GO:0019867">
    <property type="term" value="C:outer membrane"/>
    <property type="evidence" value="ECO:0007669"/>
    <property type="project" value="InterPro"/>
</dbReference>
<dbReference type="InterPro" id="IPR025970">
    <property type="entry name" value="SusE"/>
</dbReference>
<comment type="caution">
    <text evidence="2">The sequence shown here is derived from an EMBL/GenBank/DDBJ whole genome shotgun (WGS) entry which is preliminary data.</text>
</comment>
<protein>
    <submittedName>
        <fullName evidence="2">SusE-like outer membrane protein</fullName>
    </submittedName>
</protein>
<feature type="domain" description="SusE outer membrane protein" evidence="1">
    <location>
        <begin position="169"/>
        <end position="251"/>
    </location>
</feature>
<evidence type="ECO:0000313" key="2">
    <source>
        <dbReference type="EMBL" id="PYF70778.1"/>
    </source>
</evidence>
<dbReference type="EMBL" id="QKLU01000008">
    <property type="protein sequence ID" value="PYF70778.1"/>
    <property type="molecule type" value="Genomic_DNA"/>
</dbReference>
<dbReference type="RefSeq" id="WP_110833989.1">
    <property type="nucleotide sequence ID" value="NZ_QKLU01000008.1"/>
</dbReference>
<gene>
    <name evidence="2" type="ORF">B0O44_108206</name>
</gene>
<dbReference type="Pfam" id="PF14292">
    <property type="entry name" value="SusE"/>
    <property type="match status" value="2"/>
</dbReference>
<accession>A0A318UMP6</accession>
<sequence length="488" mass="52652">MKQKVLYILLAAITLGFGCKKSSFDETIKGEALNAFQVTAPANNTMLVLNSATPNNPVVVSWTAALPGVNTAPKYTFVAALKTGSIDQPLIQFPSDNNGTANKLTLTQKQLDDALKAKGIADGAKTDLIWAVVADNGSVKVNSGTPYSISITRFGDGVSNFLLYGPVSSANVITINPILTSQSLTFKWQKSFAGKAGASTTYKVKFITPDGNFTSPLFQFTSNNNGADSTLTVSNKDFDAALTAAGFADQAAITHLKWSVEASSGTFSKFSDYTNDFYIVRDVNLYMVGSASEFGWDNANPTYMYRDETNRNAYTYTGYLKAGEFKFISVVGSWSTQYGNNGSNGVTLKAKDSDPDPGTYVVPADGYYTIKIDINKLTFSLTPYDASAATNYTSIGIIGNFNGWGDITAMSKTTFNPHIWVITQTMNADTELKFRIAAGWDVNWGSSAGNTQGKYGKGVRDGSNLVVKAGAYKILFNDLTAEYIFYNK</sequence>